<sequence>MPFISGGFCGRFKCRSLELDLPHSAKFNLAKRRSRFLEASKTLSNLKFYGQIYG</sequence>
<accession>B9D4G2</accession>
<proteinExistence type="predicted"/>
<dbReference type="STRING" id="553218.CAMRE0001_3050"/>
<keyword evidence="2" id="KW-1185">Reference proteome</keyword>
<gene>
    <name evidence="1" type="ORF">CAMRE0001_3050</name>
</gene>
<comment type="caution">
    <text evidence="1">The sequence shown here is derived from an EMBL/GenBank/DDBJ whole genome shotgun (WGS) entry which is preliminary data.</text>
</comment>
<protein>
    <submittedName>
        <fullName evidence="1">Uncharacterized protein</fullName>
    </submittedName>
</protein>
<dbReference type="EMBL" id="ACFU01000027">
    <property type="protein sequence ID" value="EEF13112.1"/>
    <property type="molecule type" value="Genomic_DNA"/>
</dbReference>
<evidence type="ECO:0000313" key="1">
    <source>
        <dbReference type="EMBL" id="EEF13112.1"/>
    </source>
</evidence>
<name>B9D4G2_CAMRE</name>
<organism evidence="1 2">
    <name type="scientific">Campylobacter rectus RM3267</name>
    <dbReference type="NCBI Taxonomy" id="553218"/>
    <lineage>
        <taxon>Bacteria</taxon>
        <taxon>Pseudomonadati</taxon>
        <taxon>Campylobacterota</taxon>
        <taxon>Epsilonproteobacteria</taxon>
        <taxon>Campylobacterales</taxon>
        <taxon>Campylobacteraceae</taxon>
        <taxon>Campylobacter</taxon>
    </lineage>
</organism>
<reference evidence="1 2" key="1">
    <citation type="submission" date="2008-08" db="EMBL/GenBank/DDBJ databases">
        <authorList>
            <person name="Madupu R."/>
            <person name="Durkin A.S."/>
            <person name="Torralba M."/>
            <person name="Methe B."/>
            <person name="Sutton G.G."/>
            <person name="Strausberg R.L."/>
            <person name="Nelson K.E."/>
        </authorList>
    </citation>
    <scope>NUCLEOTIDE SEQUENCE [LARGE SCALE GENOMIC DNA]</scope>
    <source>
        <strain evidence="1 2">RM3267</strain>
    </source>
</reference>
<evidence type="ECO:0000313" key="2">
    <source>
        <dbReference type="Proteomes" id="UP000003082"/>
    </source>
</evidence>
<dbReference type="Proteomes" id="UP000003082">
    <property type="component" value="Unassembled WGS sequence"/>
</dbReference>
<dbReference type="AlphaFoldDB" id="B9D4G2"/>